<comment type="cofactor">
    <cofactor evidence="1">
        <name>Zn(2+)</name>
        <dbReference type="ChEBI" id="CHEBI:29105"/>
    </cofactor>
</comment>
<evidence type="ECO:0000259" key="8">
    <source>
        <dbReference type="PROSITE" id="PS52035"/>
    </source>
</evidence>
<dbReference type="SMART" id="SM00631">
    <property type="entry name" value="Zn_pept"/>
    <property type="match status" value="1"/>
</dbReference>
<dbReference type="InterPro" id="IPR000834">
    <property type="entry name" value="Peptidase_M14"/>
</dbReference>
<keyword evidence="9" id="KW-0121">Carboxypeptidase</keyword>
<reference evidence="9 10" key="1">
    <citation type="journal article" date="2015" name="Infect. Genet. Evol.">
        <title>Genomic sequences of six botulinum neurotoxin-producing strains representing three clostridial species illustrate the mobility and diversity of botulinum neurotoxin genes.</title>
        <authorList>
            <person name="Smith T.J."/>
            <person name="Hill K.K."/>
            <person name="Xie G."/>
            <person name="Foley B.T."/>
            <person name="Williamson C.H."/>
            <person name="Foster J.T."/>
            <person name="Johnson S.L."/>
            <person name="Chertkov O."/>
            <person name="Teshima H."/>
            <person name="Gibbons H.S."/>
            <person name="Johnsky L.A."/>
            <person name="Karavis M.A."/>
            <person name="Smith L.A."/>
        </authorList>
    </citation>
    <scope>NUCLEOTIDE SEQUENCE [LARGE SCALE GENOMIC DNA]</scope>
    <source>
        <strain evidence="9 10">CDC 2741</strain>
    </source>
</reference>
<dbReference type="EMBL" id="AYSO01000016">
    <property type="protein sequence ID" value="KIE46618.1"/>
    <property type="molecule type" value="Genomic_DNA"/>
</dbReference>
<feature type="domain" description="Peptidase M14" evidence="8">
    <location>
        <begin position="39"/>
        <end position="331"/>
    </location>
</feature>
<evidence type="ECO:0000256" key="2">
    <source>
        <dbReference type="ARBA" id="ARBA00005988"/>
    </source>
</evidence>
<gene>
    <name evidence="9" type="ORF">U732_3212</name>
</gene>
<sequence length="331" mass="38861">MIKLVFCNNFNNIYDELLLFLGKTPKLSKNNEDIVKTDKNYDYNQMENDIKELAKKYSFIEVNTAGKSLFGKELYYLKIGNGRKKVFYNGSHHGDDWITSLLLLKFIESFSYAYSENKRIGAYNINKIFNACTIYILPMINPDGVDLVINGLKEEHPYYEQLIKYNNGSLDFSGWSSNARGVDINRNYDANWHKWKASEAREGVFGPKFRWYSGEFPESEPETKAVVNLILQEDFDIVISYHCNGKQIYYGHDDYNYQYKHIAVKMSRLSGYKLIDKEVNYEYSSLKYWFIKEFNKPSFRIKVGKSNDILSFEEAYKENIRVLLHIPLLVN</sequence>
<dbReference type="Proteomes" id="UP000031366">
    <property type="component" value="Unassembled WGS sequence"/>
</dbReference>
<accession>A0A0C1U4Q1</accession>
<comment type="caution">
    <text evidence="9">The sequence shown here is derived from an EMBL/GenBank/DDBJ whole genome shotgun (WGS) entry which is preliminary data.</text>
</comment>
<keyword evidence="5" id="KW-0862">Zinc</keyword>
<keyword evidence="10" id="KW-1185">Reference proteome</keyword>
<dbReference type="PRINTS" id="PR00765">
    <property type="entry name" value="CRBOXYPTASEA"/>
</dbReference>
<keyword evidence="3" id="KW-0645">Protease</keyword>
<proteinExistence type="inferred from homology"/>
<organism evidence="9 10">
    <name type="scientific">Clostridium argentinense CDC 2741</name>
    <dbReference type="NCBI Taxonomy" id="1418104"/>
    <lineage>
        <taxon>Bacteria</taxon>
        <taxon>Bacillati</taxon>
        <taxon>Bacillota</taxon>
        <taxon>Clostridia</taxon>
        <taxon>Eubacteriales</taxon>
        <taxon>Clostridiaceae</taxon>
        <taxon>Clostridium</taxon>
    </lineage>
</organism>
<evidence type="ECO:0000256" key="5">
    <source>
        <dbReference type="ARBA" id="ARBA00022833"/>
    </source>
</evidence>
<dbReference type="AlphaFoldDB" id="A0A0C1U4Q1"/>
<dbReference type="STRING" id="29341.RSJ17_19880"/>
<comment type="caution">
    <text evidence="7">Lacks conserved residue(s) required for the propagation of feature annotation.</text>
</comment>
<evidence type="ECO:0000256" key="7">
    <source>
        <dbReference type="PROSITE-ProRule" id="PRU01379"/>
    </source>
</evidence>
<dbReference type="GO" id="GO:0005615">
    <property type="term" value="C:extracellular space"/>
    <property type="evidence" value="ECO:0007669"/>
    <property type="project" value="TreeGrafter"/>
</dbReference>
<name>A0A0C1U4Q1_9CLOT</name>
<dbReference type="PANTHER" id="PTHR11705:SF143">
    <property type="entry name" value="SLL0236 PROTEIN"/>
    <property type="match status" value="1"/>
</dbReference>
<dbReference type="Gene3D" id="3.40.630.10">
    <property type="entry name" value="Zn peptidases"/>
    <property type="match status" value="1"/>
</dbReference>
<dbReference type="PROSITE" id="PS52035">
    <property type="entry name" value="PEPTIDASE_M14"/>
    <property type="match status" value="1"/>
</dbReference>
<evidence type="ECO:0000313" key="10">
    <source>
        <dbReference type="Proteomes" id="UP000031366"/>
    </source>
</evidence>
<evidence type="ECO:0000313" key="9">
    <source>
        <dbReference type="EMBL" id="KIE46618.1"/>
    </source>
</evidence>
<comment type="similarity">
    <text evidence="2 7">Belongs to the peptidase M14 family.</text>
</comment>
<protein>
    <submittedName>
        <fullName evidence="9">Zinc carboxypeptidase family protein</fullName>
    </submittedName>
</protein>
<dbReference type="SUPFAM" id="SSF53187">
    <property type="entry name" value="Zn-dependent exopeptidases"/>
    <property type="match status" value="1"/>
</dbReference>
<evidence type="ECO:0000256" key="6">
    <source>
        <dbReference type="ARBA" id="ARBA00023049"/>
    </source>
</evidence>
<keyword evidence="6" id="KW-0482">Metalloprotease</keyword>
<dbReference type="Pfam" id="PF00246">
    <property type="entry name" value="Peptidase_M14"/>
    <property type="match status" value="1"/>
</dbReference>
<keyword evidence="4" id="KW-0378">Hydrolase</keyword>
<dbReference type="GO" id="GO:0004181">
    <property type="term" value="F:metallocarboxypeptidase activity"/>
    <property type="evidence" value="ECO:0007669"/>
    <property type="project" value="InterPro"/>
</dbReference>
<evidence type="ECO:0000256" key="4">
    <source>
        <dbReference type="ARBA" id="ARBA00022801"/>
    </source>
</evidence>
<dbReference type="GO" id="GO:0006508">
    <property type="term" value="P:proteolysis"/>
    <property type="evidence" value="ECO:0007669"/>
    <property type="project" value="UniProtKB-KW"/>
</dbReference>
<dbReference type="GO" id="GO:0008270">
    <property type="term" value="F:zinc ion binding"/>
    <property type="evidence" value="ECO:0007669"/>
    <property type="project" value="InterPro"/>
</dbReference>
<evidence type="ECO:0000256" key="1">
    <source>
        <dbReference type="ARBA" id="ARBA00001947"/>
    </source>
</evidence>
<dbReference type="PANTHER" id="PTHR11705">
    <property type="entry name" value="PROTEASE FAMILY M14 CARBOXYPEPTIDASE A,B"/>
    <property type="match status" value="1"/>
</dbReference>
<evidence type="ECO:0000256" key="3">
    <source>
        <dbReference type="ARBA" id="ARBA00022670"/>
    </source>
</evidence>